<dbReference type="AlphaFoldDB" id="A0A9P0L2A1"/>
<dbReference type="GO" id="GO:0016787">
    <property type="term" value="F:hydrolase activity"/>
    <property type="evidence" value="ECO:0007669"/>
    <property type="project" value="UniProtKB-KW"/>
</dbReference>
<comment type="cofactor">
    <cofactor evidence="1">
        <name>a divalent metal cation</name>
        <dbReference type="ChEBI" id="CHEBI:60240"/>
    </cofactor>
</comment>
<evidence type="ECO:0000259" key="8">
    <source>
        <dbReference type="Pfam" id="PF13359"/>
    </source>
</evidence>
<dbReference type="InterPro" id="IPR027806">
    <property type="entry name" value="HARBI1_dom"/>
</dbReference>
<protein>
    <recommendedName>
        <fullName evidence="8">DDE Tnp4 domain-containing protein</fullName>
    </recommendedName>
</protein>
<dbReference type="OrthoDB" id="2668416at2759"/>
<keyword evidence="5" id="KW-0479">Metal-binding</keyword>
<dbReference type="Proteomes" id="UP001152888">
    <property type="component" value="Unassembled WGS sequence"/>
</dbReference>
<evidence type="ECO:0000256" key="2">
    <source>
        <dbReference type="ARBA" id="ARBA00004123"/>
    </source>
</evidence>
<keyword evidence="4" id="KW-0540">Nuclease</keyword>
<feature type="domain" description="DDE Tnp4" evidence="8">
    <location>
        <begin position="194"/>
        <end position="359"/>
    </location>
</feature>
<evidence type="ECO:0000313" key="10">
    <source>
        <dbReference type="EMBL" id="CAH2006441.1"/>
    </source>
</evidence>
<keyword evidence="7" id="KW-0539">Nucleus</keyword>
<keyword evidence="6" id="KW-0378">Hydrolase</keyword>
<reference evidence="9" key="1">
    <citation type="submission" date="2022-03" db="EMBL/GenBank/DDBJ databases">
        <authorList>
            <person name="Sayadi A."/>
        </authorList>
    </citation>
    <scope>NUCLEOTIDE SEQUENCE</scope>
</reference>
<keyword evidence="12" id="KW-1185">Reference proteome</keyword>
<accession>A0A9P0L2A1</accession>
<evidence type="ECO:0000313" key="12">
    <source>
        <dbReference type="Proteomes" id="UP001152888"/>
    </source>
</evidence>
<dbReference type="PANTHER" id="PTHR22930:SF269">
    <property type="entry name" value="NUCLEASE HARBI1-LIKE PROTEIN"/>
    <property type="match status" value="1"/>
</dbReference>
<dbReference type="EMBL" id="CAKOFQ010007033">
    <property type="protein sequence ID" value="CAH1987931.1"/>
    <property type="molecule type" value="Genomic_DNA"/>
</dbReference>
<name>A0A9P0L2A1_ACAOB</name>
<dbReference type="GO" id="GO:0005634">
    <property type="term" value="C:nucleus"/>
    <property type="evidence" value="ECO:0007669"/>
    <property type="project" value="UniProtKB-SubCell"/>
</dbReference>
<evidence type="ECO:0000256" key="4">
    <source>
        <dbReference type="ARBA" id="ARBA00022722"/>
    </source>
</evidence>
<evidence type="ECO:0000256" key="6">
    <source>
        <dbReference type="ARBA" id="ARBA00022801"/>
    </source>
</evidence>
<evidence type="ECO:0000256" key="3">
    <source>
        <dbReference type="ARBA" id="ARBA00006958"/>
    </source>
</evidence>
<evidence type="ECO:0000256" key="7">
    <source>
        <dbReference type="ARBA" id="ARBA00023242"/>
    </source>
</evidence>
<dbReference type="GO" id="GO:0004518">
    <property type="term" value="F:nuclease activity"/>
    <property type="evidence" value="ECO:0007669"/>
    <property type="project" value="UniProtKB-KW"/>
</dbReference>
<comment type="similarity">
    <text evidence="3">Belongs to the HARBI1 family.</text>
</comment>
<comment type="subcellular location">
    <subcellularLocation>
        <location evidence="2">Nucleus</location>
    </subcellularLocation>
</comment>
<dbReference type="EMBL" id="CAKOFQ010008052">
    <property type="protein sequence ID" value="CAH2011249.1"/>
    <property type="molecule type" value="Genomic_DNA"/>
</dbReference>
<dbReference type="GO" id="GO:0046872">
    <property type="term" value="F:metal ion binding"/>
    <property type="evidence" value="ECO:0007669"/>
    <property type="project" value="UniProtKB-KW"/>
</dbReference>
<sequence>MKASAVLSSDVERAWLFSFRALSKMKREKKIALVCLLYRRRKYKKALARRLWIHPLVAERSAVGAFYTLFTRLREHEAKFFNYFRMSVATFDYLLQRLDKHIARQETNMRQAIPPTEMLAVTIRYLASGMTFTDLHYAYRLGTSTIRKIVRDVCREIWEILLDECIPPPSEKMWNECEAGFANNANFPNCFGAIDGKHIRIVKPQRSGSLFYNYKNFFSIVLLAVVDTSYCFRYVDIGAYGKECDSSVFKESTFFHALNSDSLYTPCPKCLPGIENPAVPYILVGDEAFGLSDKLLRPFGGNNLTQQQRVFNYRLSRARRYVECGFGIFSNKWRIFHRPINVHPEFAIDMIKACCILHNLVRMRDGFNIGDVLEIINLEDIPRERNLRGSRSGKDIRDHFTKYFNSNEGSVPWQLSKI</sequence>
<comment type="caution">
    <text evidence="9">The sequence shown here is derived from an EMBL/GenBank/DDBJ whole genome shotgun (WGS) entry which is preliminary data.</text>
</comment>
<gene>
    <name evidence="9" type="ORF">ACAOBT_LOCUS18171</name>
    <name evidence="10" type="ORF">ACAOBT_LOCUS29091</name>
    <name evidence="11" type="ORF">ACAOBT_LOCUS32063</name>
</gene>
<evidence type="ECO:0000256" key="5">
    <source>
        <dbReference type="ARBA" id="ARBA00022723"/>
    </source>
</evidence>
<evidence type="ECO:0000313" key="11">
    <source>
        <dbReference type="EMBL" id="CAH2011249.1"/>
    </source>
</evidence>
<dbReference type="Pfam" id="PF13359">
    <property type="entry name" value="DDE_Tnp_4"/>
    <property type="match status" value="1"/>
</dbReference>
<proteinExistence type="inferred from homology"/>
<evidence type="ECO:0000256" key="1">
    <source>
        <dbReference type="ARBA" id="ARBA00001968"/>
    </source>
</evidence>
<dbReference type="PANTHER" id="PTHR22930">
    <property type="match status" value="1"/>
</dbReference>
<dbReference type="InterPro" id="IPR045249">
    <property type="entry name" value="HARBI1-like"/>
</dbReference>
<dbReference type="EMBL" id="CAKOFQ010007687">
    <property type="protein sequence ID" value="CAH2006441.1"/>
    <property type="molecule type" value="Genomic_DNA"/>
</dbReference>
<organism evidence="9 12">
    <name type="scientific">Acanthoscelides obtectus</name>
    <name type="common">Bean weevil</name>
    <name type="synonym">Bruchus obtectus</name>
    <dbReference type="NCBI Taxonomy" id="200917"/>
    <lineage>
        <taxon>Eukaryota</taxon>
        <taxon>Metazoa</taxon>
        <taxon>Ecdysozoa</taxon>
        <taxon>Arthropoda</taxon>
        <taxon>Hexapoda</taxon>
        <taxon>Insecta</taxon>
        <taxon>Pterygota</taxon>
        <taxon>Neoptera</taxon>
        <taxon>Endopterygota</taxon>
        <taxon>Coleoptera</taxon>
        <taxon>Polyphaga</taxon>
        <taxon>Cucujiformia</taxon>
        <taxon>Chrysomeloidea</taxon>
        <taxon>Chrysomelidae</taxon>
        <taxon>Bruchinae</taxon>
        <taxon>Bruchini</taxon>
        <taxon>Acanthoscelides</taxon>
    </lineage>
</organism>
<evidence type="ECO:0000313" key="9">
    <source>
        <dbReference type="EMBL" id="CAH1987931.1"/>
    </source>
</evidence>